<evidence type="ECO:0000313" key="1">
    <source>
        <dbReference type="EMBL" id="TDE97268.1"/>
    </source>
</evidence>
<dbReference type="Pfam" id="PF13602">
    <property type="entry name" value="ADH_zinc_N_2"/>
    <property type="match status" value="1"/>
</dbReference>
<dbReference type="Gene3D" id="3.90.180.10">
    <property type="entry name" value="Medium-chain alcohol dehydrogenases, catalytic domain"/>
    <property type="match status" value="1"/>
</dbReference>
<organism evidence="1 2">
    <name type="scientific">Occultella glacieicola</name>
    <dbReference type="NCBI Taxonomy" id="2518684"/>
    <lineage>
        <taxon>Bacteria</taxon>
        <taxon>Bacillati</taxon>
        <taxon>Actinomycetota</taxon>
        <taxon>Actinomycetes</taxon>
        <taxon>Micrococcales</taxon>
        <taxon>Ruaniaceae</taxon>
        <taxon>Occultella</taxon>
    </lineage>
</organism>
<comment type="caution">
    <text evidence="1">The sequence shown here is derived from an EMBL/GenBank/DDBJ whole genome shotgun (WGS) entry which is preliminary data.</text>
</comment>
<sequence length="80" mass="9042">MTNIFQRQQRALVLAAAGTWRPLLHEVPFAEAARAHPDLEARATTGKVVLLENRAFRTSVRLSALGGRRRSTSSRRHRPR</sequence>
<protein>
    <submittedName>
        <fullName evidence="1">Uncharacterized protein</fullName>
    </submittedName>
</protein>
<name>A0ABY2E8F5_9MICO</name>
<evidence type="ECO:0000313" key="2">
    <source>
        <dbReference type="Proteomes" id="UP000504882"/>
    </source>
</evidence>
<proteinExistence type="predicted"/>
<reference evidence="1 2" key="1">
    <citation type="submission" date="2019-03" db="EMBL/GenBank/DDBJ databases">
        <title>Genomic features of bacteria from cold environments.</title>
        <authorList>
            <person name="Shen L."/>
        </authorList>
    </citation>
    <scope>NUCLEOTIDE SEQUENCE [LARGE SCALE GENOMIC DNA]</scope>
    <source>
        <strain evidence="2">T3246-1</strain>
    </source>
</reference>
<accession>A0ABY2E8F5</accession>
<gene>
    <name evidence="1" type="ORF">EXU48_03405</name>
</gene>
<dbReference type="Proteomes" id="UP000504882">
    <property type="component" value="Unassembled WGS sequence"/>
</dbReference>
<dbReference type="RefSeq" id="WP_133106195.1">
    <property type="nucleotide sequence ID" value="NZ_SMNA01000002.1"/>
</dbReference>
<dbReference type="EMBL" id="SMNA01000002">
    <property type="protein sequence ID" value="TDE97268.1"/>
    <property type="molecule type" value="Genomic_DNA"/>
</dbReference>
<keyword evidence="2" id="KW-1185">Reference proteome</keyword>